<dbReference type="Gene3D" id="3.10.129.10">
    <property type="entry name" value="Hotdog Thioesterase"/>
    <property type="match status" value="1"/>
</dbReference>
<dbReference type="AlphaFoldDB" id="A0A917Q0S7"/>
<evidence type="ECO:0000313" key="1">
    <source>
        <dbReference type="EMBL" id="GGK04179.1"/>
    </source>
</evidence>
<comment type="caution">
    <text evidence="1">The sequence shown here is derived from an EMBL/GenBank/DDBJ whole genome shotgun (WGS) entry which is preliminary data.</text>
</comment>
<dbReference type="Pfam" id="PF13279">
    <property type="entry name" value="4HBT_2"/>
    <property type="match status" value="1"/>
</dbReference>
<keyword evidence="2" id="KW-1185">Reference proteome</keyword>
<dbReference type="RefSeq" id="WP_188984565.1">
    <property type="nucleotide sequence ID" value="NZ_BMPO01000008.1"/>
</dbReference>
<reference evidence="1" key="1">
    <citation type="journal article" date="2014" name="Int. J. Syst. Evol. Microbiol.">
        <title>Complete genome sequence of Corynebacterium casei LMG S-19264T (=DSM 44701T), isolated from a smear-ripened cheese.</title>
        <authorList>
            <consortium name="US DOE Joint Genome Institute (JGI-PGF)"/>
            <person name="Walter F."/>
            <person name="Albersmeier A."/>
            <person name="Kalinowski J."/>
            <person name="Ruckert C."/>
        </authorList>
    </citation>
    <scope>NUCLEOTIDE SEQUENCE</scope>
    <source>
        <strain evidence="1">JCM 30078</strain>
    </source>
</reference>
<organism evidence="1 2">
    <name type="scientific">Pseudomonas matsuisoli</name>
    <dbReference type="NCBI Taxonomy" id="1515666"/>
    <lineage>
        <taxon>Bacteria</taxon>
        <taxon>Pseudomonadati</taxon>
        <taxon>Pseudomonadota</taxon>
        <taxon>Gammaproteobacteria</taxon>
        <taxon>Pseudomonadales</taxon>
        <taxon>Pseudomonadaceae</taxon>
        <taxon>Pseudomonas</taxon>
    </lineage>
</organism>
<evidence type="ECO:0000313" key="2">
    <source>
        <dbReference type="Proteomes" id="UP000635983"/>
    </source>
</evidence>
<accession>A0A917Q0S7</accession>
<proteinExistence type="predicted"/>
<gene>
    <name evidence="1" type="primary">cdhB</name>
    <name evidence="1" type="ORF">GCM10009304_32740</name>
</gene>
<name>A0A917Q0S7_9PSED</name>
<dbReference type="SUPFAM" id="SSF54637">
    <property type="entry name" value="Thioesterase/thiol ester dehydrase-isomerase"/>
    <property type="match status" value="1"/>
</dbReference>
<dbReference type="CDD" id="cd00586">
    <property type="entry name" value="4HBT"/>
    <property type="match status" value="1"/>
</dbReference>
<sequence length="154" mass="17281">MLETYRTDVLPEWTDYNGHLRDAHYLLLFSFATDALMDHLGLDAAGRARTGHTLYTLEVHLNYLAEVKVSETVCVMTQLVGRDRKRLHVYHALYRGETLAAASEQMLMNIDTATGRSAVFEETVEKSVEALMKTQCGMEKPAYCGRVIGLPAGR</sequence>
<dbReference type="InterPro" id="IPR029069">
    <property type="entry name" value="HotDog_dom_sf"/>
</dbReference>
<dbReference type="EMBL" id="BMPO01000008">
    <property type="protein sequence ID" value="GGK04179.1"/>
    <property type="molecule type" value="Genomic_DNA"/>
</dbReference>
<dbReference type="Proteomes" id="UP000635983">
    <property type="component" value="Unassembled WGS sequence"/>
</dbReference>
<reference evidence="1" key="2">
    <citation type="submission" date="2020-09" db="EMBL/GenBank/DDBJ databases">
        <authorList>
            <person name="Sun Q."/>
            <person name="Ohkuma M."/>
        </authorList>
    </citation>
    <scope>NUCLEOTIDE SEQUENCE</scope>
    <source>
        <strain evidence="1">JCM 30078</strain>
    </source>
</reference>
<protein>
    <submittedName>
        <fullName evidence="1">Carnitine dehydrogenase</fullName>
    </submittedName>
</protein>